<dbReference type="AlphaFoldDB" id="A0A1B8Y0G5"/>
<protein>
    <submittedName>
        <fullName evidence="1">Uncharacterized protein</fullName>
    </submittedName>
</protein>
<organism evidence="1">
    <name type="scientific">Xenopus tropicalis</name>
    <name type="common">Western clawed frog</name>
    <name type="synonym">Silurana tropicalis</name>
    <dbReference type="NCBI Taxonomy" id="8364"/>
    <lineage>
        <taxon>Eukaryota</taxon>
        <taxon>Metazoa</taxon>
        <taxon>Chordata</taxon>
        <taxon>Craniata</taxon>
        <taxon>Vertebrata</taxon>
        <taxon>Euteleostomi</taxon>
        <taxon>Amphibia</taxon>
        <taxon>Batrachia</taxon>
        <taxon>Anura</taxon>
        <taxon>Pipoidea</taxon>
        <taxon>Pipidae</taxon>
        <taxon>Xenopodinae</taxon>
        <taxon>Xenopus</taxon>
        <taxon>Silurana</taxon>
    </lineage>
</organism>
<evidence type="ECO:0000313" key="1">
    <source>
        <dbReference type="EMBL" id="OCA16408.1"/>
    </source>
</evidence>
<dbReference type="EMBL" id="KV460615">
    <property type="protein sequence ID" value="OCA16408.1"/>
    <property type="molecule type" value="Genomic_DNA"/>
</dbReference>
<accession>A0A1B8Y0G5</accession>
<reference evidence="1" key="1">
    <citation type="submission" date="2009-11" db="EMBL/GenBank/DDBJ databases">
        <authorList>
            <consortium name="US DOE Joint Genome Institute (JGI-PGF)"/>
            <person name="Ottilar R."/>
            <person name="Schmutz J."/>
            <person name="Salamov A."/>
            <person name="Cheng J.F."/>
            <person name="Lucas S."/>
            <person name="Pitluck S."/>
            <person name="Gundlach H."/>
            <person name="Guo Y."/>
            <person name="Haberer G."/>
            <person name="Nasrallah J."/>
            <person name="Mayer K.F.X."/>
            <person name="van de Peer Y."/>
            <person name="Weigel D."/>
            <person name="Grigoriev I.V."/>
        </authorList>
    </citation>
    <scope>NUCLEOTIDE SEQUENCE</scope>
    <source>
        <strain evidence="1">Nigerian</strain>
    </source>
</reference>
<gene>
    <name evidence="1" type="ORF">XENTR_v90028348mg</name>
</gene>
<feature type="non-terminal residue" evidence="1">
    <location>
        <position position="1"/>
    </location>
</feature>
<name>A0A1B8Y0G5_XENTR</name>
<reference evidence="1" key="3">
    <citation type="submission" date="2016-05" db="EMBL/GenBank/DDBJ databases">
        <title>WGS assembly of Xenopus tropicalis.</title>
        <authorList>
            <person name="Sessions A."/>
            <person name="Jenkins J."/>
            <person name="Mitros T."/>
            <person name="Lyons J.T."/>
            <person name="Dichmann D.S."/>
            <person name="Robert J."/>
            <person name="Harland R.M."/>
            <person name="Rokhsar D.S."/>
        </authorList>
    </citation>
    <scope>NUCLEOTIDE SEQUENCE</scope>
    <source>
        <strain evidence="1">Nigerian</strain>
    </source>
</reference>
<proteinExistence type="predicted"/>
<sequence length="347" mass="39105">WGYQEKIRSLGDIALGPNDRIIMVAMGQSVRGLHQQADAVPDPTESFNLPDRYVGNFRPDISRAGPSFLPLHRPISCQIVPIGPCMATFSQVLLSWVVTLFGYVLEHRDLRQFSTETNNPLKHFLATIRLKPFQSQQDRCPMEAKANNGFQQPAPLVKIAHLSEKGKICCSNLGNQNRRAQRWPICSPRLSDGTGSQRWPICSPRLSDGTGSQRWPICSPRLSDGTGSQRWPICSPRLSDGTGSQRWPICSPRLSDGTGSQRWPICSPRLSDGTGSQRWPICSPRLSDGTGRKMKSTELKVLIYFESIGGILWVTLRCQFRYKTDYTRRSLHLIRWQRDISLAQLMS</sequence>
<reference evidence="1" key="2">
    <citation type="journal article" date="2010" name="Science">
        <title>The genome of the Western clawed frog Xenopus tropicalis.</title>
        <authorList>
            <person name="Hellsten U."/>
            <person name="Harland R.M."/>
            <person name="Gilchrist M.J."/>
            <person name="Hendrix D."/>
            <person name="Jurka J."/>
            <person name="Kapitonov V."/>
            <person name="Ovcharenko I."/>
            <person name="Putnam N.H."/>
            <person name="Shu S."/>
            <person name="Taher L."/>
            <person name="Blitz I.L."/>
            <person name="Blumberg B."/>
            <person name="Dichmann D.S."/>
            <person name="Dubchak I."/>
            <person name="Amaya E."/>
            <person name="Detter J.C."/>
            <person name="Fletcher R."/>
            <person name="Gerhard D.S."/>
            <person name="Goodstein D."/>
            <person name="Graves T."/>
            <person name="Grigoriev I.V."/>
            <person name="Grimwood J."/>
            <person name="Kawashima T."/>
            <person name="Lindquist E."/>
            <person name="Lucas S.M."/>
            <person name="Mead P.E."/>
            <person name="Mitros T."/>
            <person name="Ogino H."/>
            <person name="Ohta Y."/>
            <person name="Poliakov A.V."/>
            <person name="Pollet N."/>
            <person name="Robert J."/>
            <person name="Salamov A."/>
            <person name="Sater A.K."/>
            <person name="Schmutz J."/>
            <person name="Terry A."/>
            <person name="Vize P.D."/>
            <person name="Warren W.C."/>
            <person name="Wells D."/>
            <person name="Wills A."/>
            <person name="Wilson R.K."/>
            <person name="Zimmerman L.B."/>
            <person name="Zorn A.M."/>
            <person name="Grainger R."/>
            <person name="Grammer T."/>
            <person name="Khokha M.K."/>
            <person name="Richardson P.M."/>
            <person name="Rokhsar D.S."/>
        </authorList>
    </citation>
    <scope>NUCLEOTIDE SEQUENCE [LARGE SCALE GENOMIC DNA]</scope>
    <source>
        <strain evidence="1">Nigerian</strain>
    </source>
</reference>